<keyword evidence="4" id="KW-0963">Cytoplasm</keyword>
<protein>
    <recommendedName>
        <fullName evidence="3">deoxyribose-phosphate aldolase</fullName>
        <ecNumber evidence="3">4.1.2.4</ecNumber>
    </recommendedName>
    <alternativeName>
        <fullName evidence="7">2-deoxy-D-ribose 5-phosphate aldolase</fullName>
    </alternativeName>
</protein>
<evidence type="ECO:0000256" key="1">
    <source>
        <dbReference type="ARBA" id="ARBA00009841"/>
    </source>
</evidence>
<dbReference type="CDD" id="cd00959">
    <property type="entry name" value="DeoC"/>
    <property type="match status" value="1"/>
</dbReference>
<dbReference type="Gene3D" id="3.20.20.70">
    <property type="entry name" value="Aldolase class I"/>
    <property type="match status" value="1"/>
</dbReference>
<dbReference type="EC" id="4.1.2.4" evidence="3"/>
<comment type="similarity">
    <text evidence="2">Belongs to the DeoC/FbaB aldolase family. DeoC type 1 subfamily.</text>
</comment>
<keyword evidence="6" id="KW-0704">Schiff base</keyword>
<dbReference type="InterPro" id="IPR029026">
    <property type="entry name" value="tRNA_m1G_MTases_N"/>
</dbReference>
<name>A0A2B7ZNL9_9EURO</name>
<accession>A0A2B7ZNL9</accession>
<dbReference type="SUPFAM" id="SSF51569">
    <property type="entry name" value="Aldolase"/>
    <property type="match status" value="1"/>
</dbReference>
<feature type="region of interest" description="Disordered" evidence="10">
    <location>
        <begin position="479"/>
        <end position="516"/>
    </location>
</feature>
<dbReference type="GO" id="GO:0005737">
    <property type="term" value="C:cytoplasm"/>
    <property type="evidence" value="ECO:0007669"/>
    <property type="project" value="InterPro"/>
</dbReference>
<dbReference type="Pfam" id="PF02598">
    <property type="entry name" value="Methyltrn_RNA_3"/>
    <property type="match status" value="1"/>
</dbReference>
<dbReference type="InterPro" id="IPR029028">
    <property type="entry name" value="Alpha/beta_knot_MTases"/>
</dbReference>
<dbReference type="GO" id="GO:0046386">
    <property type="term" value="P:deoxyribose phosphate catabolic process"/>
    <property type="evidence" value="ECO:0007669"/>
    <property type="project" value="UniProtKB-UniPathway"/>
</dbReference>
<comment type="similarity">
    <text evidence="1">Belongs to the class IV-like SAM-binding methyltransferase superfamily.</text>
</comment>
<dbReference type="InterPro" id="IPR011343">
    <property type="entry name" value="DeoC"/>
</dbReference>
<evidence type="ECO:0000256" key="9">
    <source>
        <dbReference type="ARBA" id="ARBA00056337"/>
    </source>
</evidence>
<dbReference type="SMART" id="SM01133">
    <property type="entry name" value="DeoC"/>
    <property type="match status" value="1"/>
</dbReference>
<comment type="function">
    <text evidence="9">Catalyzes a reversible aldol reaction between acetaldehyde and D-glyceraldehyde 3-phosphate to generate 2-deoxy-D-ribose 5-phosphate.</text>
</comment>
<feature type="compositionally biased region" description="Basic residues" evidence="10">
    <location>
        <begin position="498"/>
        <end position="507"/>
    </location>
</feature>
<evidence type="ECO:0000313" key="12">
    <source>
        <dbReference type="Proteomes" id="UP000226031"/>
    </source>
</evidence>
<dbReference type="InterPro" id="IPR028581">
    <property type="entry name" value="DeoC_typeI"/>
</dbReference>
<dbReference type="GO" id="GO:0009264">
    <property type="term" value="P:deoxyribonucleotide catabolic process"/>
    <property type="evidence" value="ECO:0007669"/>
    <property type="project" value="InterPro"/>
</dbReference>
<dbReference type="InterPro" id="IPR003750">
    <property type="entry name" value="Put_MeTrfase-C9orf114-like"/>
</dbReference>
<organism evidence="11 12">
    <name type="scientific">[Emmonsia] crescens</name>
    <dbReference type="NCBI Taxonomy" id="73230"/>
    <lineage>
        <taxon>Eukaryota</taxon>
        <taxon>Fungi</taxon>
        <taxon>Dikarya</taxon>
        <taxon>Ascomycota</taxon>
        <taxon>Pezizomycotina</taxon>
        <taxon>Eurotiomycetes</taxon>
        <taxon>Eurotiomycetidae</taxon>
        <taxon>Onygenales</taxon>
        <taxon>Ajellomycetaceae</taxon>
        <taxon>Emergomyces</taxon>
    </lineage>
</organism>
<dbReference type="PANTHER" id="PTHR12150">
    <property type="entry name" value="CLASS IV SAM-BINDING METHYLTRANSFERASE-RELATED"/>
    <property type="match status" value="1"/>
</dbReference>
<evidence type="ECO:0000256" key="10">
    <source>
        <dbReference type="SAM" id="MobiDB-lite"/>
    </source>
</evidence>
<dbReference type="Pfam" id="PF01791">
    <property type="entry name" value="DeoC"/>
    <property type="match status" value="1"/>
</dbReference>
<dbReference type="CDD" id="cd18086">
    <property type="entry name" value="HsC9orf114-like"/>
    <property type="match status" value="1"/>
</dbReference>
<evidence type="ECO:0000256" key="2">
    <source>
        <dbReference type="ARBA" id="ARBA00010936"/>
    </source>
</evidence>
<dbReference type="GO" id="GO:0004139">
    <property type="term" value="F:deoxyribose-phosphate aldolase activity"/>
    <property type="evidence" value="ECO:0007669"/>
    <property type="project" value="UniProtKB-EC"/>
</dbReference>
<dbReference type="InterPro" id="IPR013785">
    <property type="entry name" value="Aldolase_TIM"/>
</dbReference>
<dbReference type="PANTHER" id="PTHR12150:SF13">
    <property type="entry name" value="METHYLTRANSFERASE C9ORF114-RELATED"/>
    <property type="match status" value="1"/>
</dbReference>
<comment type="catalytic activity">
    <reaction evidence="8">
        <text>2-deoxy-D-ribose 5-phosphate = D-glyceraldehyde 3-phosphate + acetaldehyde</text>
        <dbReference type="Rhea" id="RHEA:12821"/>
        <dbReference type="ChEBI" id="CHEBI:15343"/>
        <dbReference type="ChEBI" id="CHEBI:59776"/>
        <dbReference type="ChEBI" id="CHEBI:62877"/>
        <dbReference type="EC" id="4.1.2.4"/>
    </reaction>
</comment>
<dbReference type="EMBL" id="PDND01000033">
    <property type="protein sequence ID" value="PGH34779.1"/>
    <property type="molecule type" value="Genomic_DNA"/>
</dbReference>
<dbReference type="UniPathway" id="UPA00002">
    <property type="reaction ID" value="UER00468"/>
</dbReference>
<evidence type="ECO:0000313" key="11">
    <source>
        <dbReference type="EMBL" id="PGH34779.1"/>
    </source>
</evidence>
<comment type="caution">
    <text evidence="11">The sequence shown here is derived from an EMBL/GenBank/DDBJ whole genome shotgun (WGS) entry which is preliminary data.</text>
</comment>
<keyword evidence="5" id="KW-0456">Lyase</keyword>
<dbReference type="HAMAP" id="MF_00114">
    <property type="entry name" value="DeoC_type1"/>
    <property type="match status" value="1"/>
</dbReference>
<evidence type="ECO:0000256" key="7">
    <source>
        <dbReference type="ARBA" id="ARBA00032755"/>
    </source>
</evidence>
<evidence type="ECO:0000256" key="8">
    <source>
        <dbReference type="ARBA" id="ARBA00048791"/>
    </source>
</evidence>
<dbReference type="AlphaFoldDB" id="A0A2B7ZNL9"/>
<dbReference type="FunFam" id="3.20.20.70:FF:000198">
    <property type="entry name" value="Deoxyribose-phosphate aldolase"/>
    <property type="match status" value="1"/>
</dbReference>
<evidence type="ECO:0000256" key="5">
    <source>
        <dbReference type="ARBA" id="ARBA00023239"/>
    </source>
</evidence>
<evidence type="ECO:0000256" key="3">
    <source>
        <dbReference type="ARBA" id="ARBA00012515"/>
    </source>
</evidence>
<reference evidence="11 12" key="1">
    <citation type="submission" date="2017-10" db="EMBL/GenBank/DDBJ databases">
        <title>Comparative genomics in systemic dimorphic fungi from Ajellomycetaceae.</title>
        <authorList>
            <person name="Munoz J.F."/>
            <person name="Mcewen J.G."/>
            <person name="Clay O.K."/>
            <person name="Cuomo C.A."/>
        </authorList>
    </citation>
    <scope>NUCLEOTIDE SEQUENCE [LARGE SCALE GENOMIC DNA]</scope>
    <source>
        <strain evidence="11 12">UAMH4076</strain>
    </source>
</reference>
<dbReference type="InterPro" id="IPR002915">
    <property type="entry name" value="DeoC/FbaB/LacD_aldolase"/>
</dbReference>
<dbReference type="STRING" id="73230.A0A2B7ZNL9"/>
<evidence type="ECO:0000256" key="4">
    <source>
        <dbReference type="ARBA" id="ARBA00022490"/>
    </source>
</evidence>
<dbReference type="SUPFAM" id="SSF75217">
    <property type="entry name" value="alpha/beta knot"/>
    <property type="match status" value="1"/>
</dbReference>
<gene>
    <name evidence="11" type="ORF">GX50_02338</name>
</gene>
<dbReference type="Proteomes" id="UP000226031">
    <property type="component" value="Unassembled WGS sequence"/>
</dbReference>
<keyword evidence="12" id="KW-1185">Reference proteome</keyword>
<dbReference type="VEuPathDB" id="FungiDB:EMCG_04754"/>
<dbReference type="VEuPathDB" id="FungiDB:EMCG_04753"/>
<dbReference type="Gene3D" id="3.40.1280.10">
    <property type="match status" value="2"/>
</dbReference>
<proteinExistence type="inferred from homology"/>
<sequence>MATSIPTTDSEWSTLISQTLTNLPQINITNYPPPADPLTSVPKAIDHTQLSLAATEAQIDTLCTEAIKYNFATVCVRANYVSRAVARLKGTNIGVACVVGFHEGTYSIADKVSETQGAVLDGASELDMVVNYPLLKEGKYTDVYEDVLAVRKASEPTPEGDNVARKVGLKVILETSQLSCEQIVAGCVIACLAGADFVKTSTGFNGSGASVENVALMRAVCETFGSGIKVKASGGVRTAGDCVNMMRAGAERIGASAGVKIVEELSGNGASAAGGDGEKSSHIRIPQYLLRYLVNQKLMNSQPESRPDKIRSNWCHKRKTAHGQPSEPNGGGIEVDTSKPTAVFTPRGGRSHTLSIALPGSIIANAQSHDQKTFLVGSIARALAVFCVDEVVIFDDEVRQTRSNPYHNTNEDEYTAYSDPSHFLAHVLSYLETPPYLRKYLFPMHKNLRTAGTLPSLDMPHHIRANEWCEYREGVTVSASEEQGDADITGEYGNAQHERKKGKKNKDKKGQDTLASHTLVNTGLPEKVRVPYIPVAENTRVTVKFGPSKDPSEGAEVVSPSTPREETGYYWGYSVRRCPSLSTVFTECPFEGGYDVSFGTSERGAPLSKVIAGEIPKFEHLIVVFGGVAGLETAVKADRELQEKGLKPSEAENIFDYWVDVLPGQGSRTIRTEEAVWLGLMGLRGVVEANGS</sequence>
<evidence type="ECO:0000256" key="6">
    <source>
        <dbReference type="ARBA" id="ARBA00023270"/>
    </source>
</evidence>
<dbReference type="NCBIfam" id="TIGR00126">
    <property type="entry name" value="deoC"/>
    <property type="match status" value="1"/>
</dbReference>